<dbReference type="SUPFAM" id="SSF47413">
    <property type="entry name" value="lambda repressor-like DNA-binding domains"/>
    <property type="match status" value="1"/>
</dbReference>
<dbReference type="Proteomes" id="UP001597237">
    <property type="component" value="Unassembled WGS sequence"/>
</dbReference>
<dbReference type="RefSeq" id="WP_377355125.1">
    <property type="nucleotide sequence ID" value="NZ_JBHUEY010000001.1"/>
</dbReference>
<dbReference type="Pfam" id="PF01381">
    <property type="entry name" value="HTH_3"/>
    <property type="match status" value="1"/>
</dbReference>
<reference evidence="4" key="1">
    <citation type="journal article" date="2019" name="Int. J. Syst. Evol. Microbiol.">
        <title>The Global Catalogue of Microorganisms (GCM) 10K type strain sequencing project: providing services to taxonomists for standard genome sequencing and annotation.</title>
        <authorList>
            <consortium name="The Broad Institute Genomics Platform"/>
            <consortium name="The Broad Institute Genome Sequencing Center for Infectious Disease"/>
            <person name="Wu L."/>
            <person name="Ma J."/>
        </authorList>
    </citation>
    <scope>NUCLEOTIDE SEQUENCE [LARGE SCALE GENOMIC DNA]</scope>
    <source>
        <strain evidence="4">DFY28</strain>
    </source>
</reference>
<evidence type="ECO:0000259" key="2">
    <source>
        <dbReference type="PROSITE" id="PS50943"/>
    </source>
</evidence>
<feature type="domain" description="HTH cro/C1-type" evidence="2">
    <location>
        <begin position="20"/>
        <end position="74"/>
    </location>
</feature>
<protein>
    <submittedName>
        <fullName evidence="3">Helix-turn-helix domain-containing protein</fullName>
    </submittedName>
</protein>
<dbReference type="CDD" id="cd00093">
    <property type="entry name" value="HTH_XRE"/>
    <property type="match status" value="1"/>
</dbReference>
<dbReference type="InterPro" id="IPR050807">
    <property type="entry name" value="TransReg_Diox_bact_type"/>
</dbReference>
<keyword evidence="1" id="KW-0238">DNA-binding</keyword>
<dbReference type="PROSITE" id="PS50943">
    <property type="entry name" value="HTH_CROC1"/>
    <property type="match status" value="1"/>
</dbReference>
<proteinExistence type="predicted"/>
<keyword evidence="4" id="KW-1185">Reference proteome</keyword>
<evidence type="ECO:0000313" key="3">
    <source>
        <dbReference type="EMBL" id="MFD1783386.1"/>
    </source>
</evidence>
<dbReference type="EMBL" id="JBHUEY010000001">
    <property type="protein sequence ID" value="MFD1783386.1"/>
    <property type="molecule type" value="Genomic_DNA"/>
</dbReference>
<name>A0ABW4N0H8_9CAUL</name>
<dbReference type="Gene3D" id="1.10.260.40">
    <property type="entry name" value="lambda repressor-like DNA-binding domains"/>
    <property type="match status" value="1"/>
</dbReference>
<evidence type="ECO:0000313" key="4">
    <source>
        <dbReference type="Proteomes" id="UP001597237"/>
    </source>
</evidence>
<accession>A0ABW4N0H8</accession>
<organism evidence="3 4">
    <name type="scientific">Phenylobacterium terrae</name>
    <dbReference type="NCBI Taxonomy" id="2665495"/>
    <lineage>
        <taxon>Bacteria</taxon>
        <taxon>Pseudomonadati</taxon>
        <taxon>Pseudomonadota</taxon>
        <taxon>Alphaproteobacteria</taxon>
        <taxon>Caulobacterales</taxon>
        <taxon>Caulobacteraceae</taxon>
        <taxon>Phenylobacterium</taxon>
    </lineage>
</organism>
<dbReference type="PANTHER" id="PTHR46797:SF1">
    <property type="entry name" value="METHYLPHOSPHONATE SYNTHASE"/>
    <property type="match status" value="1"/>
</dbReference>
<evidence type="ECO:0000256" key="1">
    <source>
        <dbReference type="ARBA" id="ARBA00023125"/>
    </source>
</evidence>
<dbReference type="InterPro" id="IPR010982">
    <property type="entry name" value="Lambda_DNA-bd_dom_sf"/>
</dbReference>
<dbReference type="PANTHER" id="PTHR46797">
    <property type="entry name" value="HTH-TYPE TRANSCRIPTIONAL REGULATOR"/>
    <property type="match status" value="1"/>
</dbReference>
<gene>
    <name evidence="3" type="ORF">ACFSC0_08280</name>
</gene>
<dbReference type="InterPro" id="IPR001387">
    <property type="entry name" value="Cro/C1-type_HTH"/>
</dbReference>
<dbReference type="SMART" id="SM00530">
    <property type="entry name" value="HTH_XRE"/>
    <property type="match status" value="1"/>
</dbReference>
<sequence length="127" mass="13661">MEDRDSDRPDVVDVAIGARIRSRRIYLKMSQTELATRIGVSFQQVQKYERGANRVSGSKLVAIAAALETSVGWLVGEDETSAGDDEVFAALAVPGALEVARAFAAIRNPRSRAALLALAQDMARSEA</sequence>
<comment type="caution">
    <text evidence="3">The sequence shown here is derived from an EMBL/GenBank/DDBJ whole genome shotgun (WGS) entry which is preliminary data.</text>
</comment>